<accession>A0AAW1BHW2</accession>
<sequence>MGPGICEGHPACRKEPHSPFLTPLLLAGGLRWPPASGAVPLAASPPRRLIREGGGRVVKESSFNDGVAIGGGGEERNRPACISKRNKVGKAASLLCIEARDQFYFPGDVLPDVAPSGDQLSTQLFRNQQLRDILVQKEVELARLQEENQHLRHFLNAALVKRLEEKTKKLLLLQAGQDIDGTSKVGKRPRKTESRLAHDGRHPPKARRNLSGDFSACEEQLAPPVDSWVLQTLGLKDLDTVDDSANYSASSLDPSPGSSLWGPFGASDLAAPEAQPGGSAPLTCPVDSTASPFPSPCSLPCLSGRPSPAKMDVAFTTSLSPHCNVKTHTFRQGQAFVRRDEDGGWKLTWVPTQSE</sequence>
<keyword evidence="2" id="KW-0175">Coiled coil</keyword>
<comment type="caution">
    <text evidence="6">The sequence shown here is derived from an EMBL/GenBank/DDBJ whole genome shotgun (WGS) entry which is preliminary data.</text>
</comment>
<protein>
    <submittedName>
        <fullName evidence="6">Geminin coiled-coil domain-containing protein 1</fullName>
    </submittedName>
</protein>
<dbReference type="GO" id="GO:0045786">
    <property type="term" value="P:negative regulation of cell cycle"/>
    <property type="evidence" value="ECO:0007669"/>
    <property type="project" value="TreeGrafter"/>
</dbReference>
<proteinExistence type="predicted"/>
<evidence type="ECO:0000256" key="1">
    <source>
        <dbReference type="ARBA" id="ARBA00004123"/>
    </source>
</evidence>
<dbReference type="PANTHER" id="PTHR13372">
    <property type="entry name" value="GEMININ"/>
    <property type="match status" value="1"/>
</dbReference>
<keyword evidence="4" id="KW-0131">Cell cycle</keyword>
<evidence type="ECO:0000313" key="6">
    <source>
        <dbReference type="EMBL" id="KAK9401542.1"/>
    </source>
</evidence>
<evidence type="ECO:0000256" key="4">
    <source>
        <dbReference type="ARBA" id="ARBA00023306"/>
    </source>
</evidence>
<dbReference type="CDD" id="cd22588">
    <property type="entry name" value="GemC1_CC"/>
    <property type="match status" value="1"/>
</dbReference>
<feature type="region of interest" description="Disordered" evidence="5">
    <location>
        <begin position="181"/>
        <end position="210"/>
    </location>
</feature>
<dbReference type="EMBL" id="JAOTOJ010000005">
    <property type="protein sequence ID" value="KAK9401542.1"/>
    <property type="molecule type" value="Genomic_DNA"/>
</dbReference>
<dbReference type="Proteomes" id="UP001474421">
    <property type="component" value="Unassembled WGS sequence"/>
</dbReference>
<evidence type="ECO:0000313" key="7">
    <source>
        <dbReference type="Proteomes" id="UP001474421"/>
    </source>
</evidence>
<name>A0AAW1BHW2_CROAD</name>
<gene>
    <name evidence="6" type="ORF">NXF25_012256</name>
</gene>
<dbReference type="GO" id="GO:0008156">
    <property type="term" value="P:negative regulation of DNA replication"/>
    <property type="evidence" value="ECO:0007669"/>
    <property type="project" value="TreeGrafter"/>
</dbReference>
<feature type="region of interest" description="Disordered" evidence="5">
    <location>
        <begin position="247"/>
        <end position="285"/>
    </location>
</feature>
<keyword evidence="3" id="KW-0539">Nucleus</keyword>
<dbReference type="InterPro" id="IPR059237">
    <property type="entry name" value="GemC1_CC"/>
</dbReference>
<evidence type="ECO:0000256" key="3">
    <source>
        <dbReference type="ARBA" id="ARBA00023242"/>
    </source>
</evidence>
<evidence type="ECO:0000256" key="2">
    <source>
        <dbReference type="ARBA" id="ARBA00023054"/>
    </source>
</evidence>
<keyword evidence="7" id="KW-1185">Reference proteome</keyword>
<organism evidence="6 7">
    <name type="scientific">Crotalus adamanteus</name>
    <name type="common">Eastern diamondback rattlesnake</name>
    <dbReference type="NCBI Taxonomy" id="8729"/>
    <lineage>
        <taxon>Eukaryota</taxon>
        <taxon>Metazoa</taxon>
        <taxon>Chordata</taxon>
        <taxon>Craniata</taxon>
        <taxon>Vertebrata</taxon>
        <taxon>Euteleostomi</taxon>
        <taxon>Lepidosauria</taxon>
        <taxon>Squamata</taxon>
        <taxon>Bifurcata</taxon>
        <taxon>Unidentata</taxon>
        <taxon>Episquamata</taxon>
        <taxon>Toxicofera</taxon>
        <taxon>Serpentes</taxon>
        <taxon>Colubroidea</taxon>
        <taxon>Viperidae</taxon>
        <taxon>Crotalinae</taxon>
        <taxon>Crotalus</taxon>
    </lineage>
</organism>
<reference evidence="6 7" key="1">
    <citation type="journal article" date="2024" name="Proc. Natl. Acad. Sci. U.S.A.">
        <title>The genetic regulatory architecture and epigenomic basis for age-related changes in rattlesnake venom.</title>
        <authorList>
            <person name="Hogan M.P."/>
            <person name="Holding M.L."/>
            <person name="Nystrom G.S."/>
            <person name="Colston T.J."/>
            <person name="Bartlett D.A."/>
            <person name="Mason A.J."/>
            <person name="Ellsworth S.A."/>
            <person name="Rautsaw R.M."/>
            <person name="Lawrence K.C."/>
            <person name="Strickland J.L."/>
            <person name="He B."/>
            <person name="Fraser P."/>
            <person name="Margres M.J."/>
            <person name="Gilbert D.M."/>
            <person name="Gibbs H.L."/>
            <person name="Parkinson C.L."/>
            <person name="Rokyta D.R."/>
        </authorList>
    </citation>
    <scope>NUCLEOTIDE SEQUENCE [LARGE SCALE GENOMIC DNA]</scope>
    <source>
        <strain evidence="6">DRR0105</strain>
    </source>
</reference>
<comment type="subcellular location">
    <subcellularLocation>
        <location evidence="1">Nucleus</location>
    </subcellularLocation>
</comment>
<feature type="compositionally biased region" description="Basic and acidic residues" evidence="5">
    <location>
        <begin position="191"/>
        <end position="202"/>
    </location>
</feature>
<feature type="compositionally biased region" description="Low complexity" evidence="5">
    <location>
        <begin position="248"/>
        <end position="263"/>
    </location>
</feature>
<dbReference type="AlphaFoldDB" id="A0AAW1BHW2"/>
<evidence type="ECO:0000256" key="5">
    <source>
        <dbReference type="SAM" id="MobiDB-lite"/>
    </source>
</evidence>
<dbReference type="PANTHER" id="PTHR13372:SF2">
    <property type="entry name" value="GEMININ COILED-COIL DOMAIN-CONTAINING PROTEIN 1"/>
    <property type="match status" value="1"/>
</dbReference>
<dbReference type="GO" id="GO:0005634">
    <property type="term" value="C:nucleus"/>
    <property type="evidence" value="ECO:0007669"/>
    <property type="project" value="UniProtKB-SubCell"/>
</dbReference>